<comment type="subcellular location">
    <subcellularLocation>
        <location evidence="1">Cell outer membrane</location>
    </subcellularLocation>
</comment>
<dbReference type="Gene3D" id="3.30.1330.60">
    <property type="entry name" value="OmpA-like domain"/>
    <property type="match status" value="1"/>
</dbReference>
<keyword evidence="2 4" id="KW-0472">Membrane</keyword>
<name>A0A2A4B5I7_9SPHN</name>
<dbReference type="PANTHER" id="PTHR30329:SF21">
    <property type="entry name" value="LIPOPROTEIN YIAD-RELATED"/>
    <property type="match status" value="1"/>
</dbReference>
<evidence type="ECO:0000313" key="8">
    <source>
        <dbReference type="Proteomes" id="UP000218366"/>
    </source>
</evidence>
<protein>
    <submittedName>
        <fullName evidence="7">Flagellar motor protein MotB</fullName>
    </submittedName>
</protein>
<dbReference type="Proteomes" id="UP000218366">
    <property type="component" value="Unassembled WGS sequence"/>
</dbReference>
<reference evidence="7 8" key="1">
    <citation type="submission" date="2017-09" db="EMBL/GenBank/DDBJ databases">
        <title>Sphingomonas spermidinifaciens 9NM-10, whole genome shotgun sequence.</title>
        <authorList>
            <person name="Feng G."/>
            <person name="Zhu H."/>
        </authorList>
    </citation>
    <scope>NUCLEOTIDE SEQUENCE [LARGE SCALE GENOMIC DNA]</scope>
    <source>
        <strain evidence="7 8">9NM-10</strain>
    </source>
</reference>
<keyword evidence="8" id="KW-1185">Reference proteome</keyword>
<dbReference type="GO" id="GO:0009279">
    <property type="term" value="C:cell outer membrane"/>
    <property type="evidence" value="ECO:0007669"/>
    <property type="project" value="UniProtKB-SubCell"/>
</dbReference>
<dbReference type="OrthoDB" id="9782229at2"/>
<keyword evidence="7" id="KW-0966">Cell projection</keyword>
<dbReference type="InterPro" id="IPR006665">
    <property type="entry name" value="OmpA-like"/>
</dbReference>
<accession>A0A2A4B5I7</accession>
<feature type="domain" description="OmpA-like" evidence="6">
    <location>
        <begin position="133"/>
        <end position="249"/>
    </location>
</feature>
<dbReference type="PROSITE" id="PS51123">
    <property type="entry name" value="OMPA_2"/>
    <property type="match status" value="1"/>
</dbReference>
<dbReference type="CDD" id="cd07185">
    <property type="entry name" value="OmpA_C-like"/>
    <property type="match status" value="1"/>
</dbReference>
<keyword evidence="3" id="KW-0998">Cell outer membrane</keyword>
<evidence type="ECO:0000256" key="5">
    <source>
        <dbReference type="SAM" id="SignalP"/>
    </source>
</evidence>
<organism evidence="7 8">
    <name type="scientific">Sphingomonas spermidinifaciens</name>
    <dbReference type="NCBI Taxonomy" id="1141889"/>
    <lineage>
        <taxon>Bacteria</taxon>
        <taxon>Pseudomonadati</taxon>
        <taxon>Pseudomonadota</taxon>
        <taxon>Alphaproteobacteria</taxon>
        <taxon>Sphingomonadales</taxon>
        <taxon>Sphingomonadaceae</taxon>
        <taxon>Sphingomonas</taxon>
    </lineage>
</organism>
<dbReference type="AlphaFoldDB" id="A0A2A4B5I7"/>
<evidence type="ECO:0000256" key="2">
    <source>
        <dbReference type="ARBA" id="ARBA00023136"/>
    </source>
</evidence>
<dbReference type="Pfam" id="PF00691">
    <property type="entry name" value="OmpA"/>
    <property type="match status" value="1"/>
</dbReference>
<dbReference type="InterPro" id="IPR006664">
    <property type="entry name" value="OMP_bac"/>
</dbReference>
<dbReference type="PANTHER" id="PTHR30329">
    <property type="entry name" value="STATOR ELEMENT OF FLAGELLAR MOTOR COMPLEX"/>
    <property type="match status" value="1"/>
</dbReference>
<dbReference type="PRINTS" id="PR01021">
    <property type="entry name" value="OMPADOMAIN"/>
</dbReference>
<feature type="signal peptide" evidence="5">
    <location>
        <begin position="1"/>
        <end position="24"/>
    </location>
</feature>
<proteinExistence type="predicted"/>
<evidence type="ECO:0000256" key="1">
    <source>
        <dbReference type="ARBA" id="ARBA00004442"/>
    </source>
</evidence>
<evidence type="ECO:0000256" key="3">
    <source>
        <dbReference type="ARBA" id="ARBA00023237"/>
    </source>
</evidence>
<dbReference type="InterPro" id="IPR036737">
    <property type="entry name" value="OmpA-like_sf"/>
</dbReference>
<sequence length="255" mass="28134">MNMGIKRNLVVVSIICAAAGPAMAQNWDWSGGRRGQPAIRLIGAGVPALYPELRASNRGRAFVVRNFDRNRDGRIQPVEAREANRAFEILADGRRDRFDWEARDRGTLVVVRDGPGRWDRARMRGYGFRQTPRGATMTLAEEVLFATDSAVLRPGAIAKLEPLADYLRANPGVRVAIDGHTDARGTDAHNNALSLRRADAVRAAFDQMGVTRARFSVQGFGERQPVASNATPQGMRRNRRVEVTLLGRRASEFAG</sequence>
<keyword evidence="7" id="KW-0282">Flagellum</keyword>
<keyword evidence="7" id="KW-0969">Cilium</keyword>
<evidence type="ECO:0000313" key="7">
    <source>
        <dbReference type="EMBL" id="PCD04463.1"/>
    </source>
</evidence>
<keyword evidence="5" id="KW-0732">Signal</keyword>
<feature type="chain" id="PRO_5013331350" evidence="5">
    <location>
        <begin position="25"/>
        <end position="255"/>
    </location>
</feature>
<evidence type="ECO:0000259" key="6">
    <source>
        <dbReference type="PROSITE" id="PS51123"/>
    </source>
</evidence>
<dbReference type="EMBL" id="NWMW01000001">
    <property type="protein sequence ID" value="PCD04463.1"/>
    <property type="molecule type" value="Genomic_DNA"/>
</dbReference>
<dbReference type="InterPro" id="IPR050330">
    <property type="entry name" value="Bact_OuterMem_StrucFunc"/>
</dbReference>
<evidence type="ECO:0000256" key="4">
    <source>
        <dbReference type="PROSITE-ProRule" id="PRU00473"/>
    </source>
</evidence>
<dbReference type="SUPFAM" id="SSF103088">
    <property type="entry name" value="OmpA-like"/>
    <property type="match status" value="1"/>
</dbReference>
<comment type="caution">
    <text evidence="7">The sequence shown here is derived from an EMBL/GenBank/DDBJ whole genome shotgun (WGS) entry which is preliminary data.</text>
</comment>
<gene>
    <name evidence="7" type="ORF">COC42_09425</name>
</gene>